<dbReference type="AlphaFoldDB" id="A0A5N6R216"/>
<dbReference type="OrthoDB" id="9984778at2759"/>
<keyword evidence="2" id="KW-0732">Signal</keyword>
<feature type="signal peptide" evidence="2">
    <location>
        <begin position="1"/>
        <end position="19"/>
    </location>
</feature>
<evidence type="ECO:0000259" key="3">
    <source>
        <dbReference type="PROSITE" id="PS50089"/>
    </source>
</evidence>
<evidence type="ECO:0000256" key="1">
    <source>
        <dbReference type="PROSITE-ProRule" id="PRU00175"/>
    </source>
</evidence>
<proteinExistence type="predicted"/>
<dbReference type="SMART" id="SM00184">
    <property type="entry name" value="RING"/>
    <property type="match status" value="1"/>
</dbReference>
<keyword evidence="1" id="KW-0863">Zinc-finger</keyword>
<keyword evidence="1" id="KW-0862">Zinc</keyword>
<dbReference type="SUPFAM" id="SSF57850">
    <property type="entry name" value="RING/U-box"/>
    <property type="match status" value="1"/>
</dbReference>
<keyword evidence="5" id="KW-1185">Reference proteome</keyword>
<dbReference type="PANTHER" id="PTHR47662:SF1">
    <property type="entry name" value="RING-TYPE DOMAIN-CONTAINING PROTEIN"/>
    <property type="match status" value="1"/>
</dbReference>
<accession>A0A5N6R216</accession>
<reference evidence="4 5" key="1">
    <citation type="submission" date="2019-06" db="EMBL/GenBank/DDBJ databases">
        <title>A chromosomal-level reference genome of Carpinus fangiana (Coryloideae, Betulaceae).</title>
        <authorList>
            <person name="Yang X."/>
            <person name="Wang Z."/>
            <person name="Zhang L."/>
            <person name="Hao G."/>
            <person name="Liu J."/>
            <person name="Yang Y."/>
        </authorList>
    </citation>
    <scope>NUCLEOTIDE SEQUENCE [LARGE SCALE GENOMIC DNA]</scope>
    <source>
        <strain evidence="4">Cfa_2016G</strain>
        <tissue evidence="4">Leaf</tissue>
    </source>
</reference>
<dbReference type="Proteomes" id="UP000327013">
    <property type="component" value="Chromosome 3"/>
</dbReference>
<dbReference type="Pfam" id="PF13639">
    <property type="entry name" value="zf-RING_2"/>
    <property type="match status" value="1"/>
</dbReference>
<dbReference type="GO" id="GO:0008270">
    <property type="term" value="F:zinc ion binding"/>
    <property type="evidence" value="ECO:0007669"/>
    <property type="project" value="UniProtKB-KW"/>
</dbReference>
<dbReference type="PROSITE" id="PS50089">
    <property type="entry name" value="ZF_RING_2"/>
    <property type="match status" value="1"/>
</dbReference>
<feature type="domain" description="RING-type" evidence="3">
    <location>
        <begin position="77"/>
        <end position="120"/>
    </location>
</feature>
<protein>
    <recommendedName>
        <fullName evidence="3">RING-type domain-containing protein</fullName>
    </recommendedName>
</protein>
<dbReference type="InterPro" id="IPR001841">
    <property type="entry name" value="Znf_RING"/>
</dbReference>
<evidence type="ECO:0000256" key="2">
    <source>
        <dbReference type="SAM" id="SignalP"/>
    </source>
</evidence>
<evidence type="ECO:0000313" key="4">
    <source>
        <dbReference type="EMBL" id="KAE8023042.1"/>
    </source>
</evidence>
<dbReference type="Gene3D" id="3.30.40.10">
    <property type="entry name" value="Zinc/RING finger domain, C3HC4 (zinc finger)"/>
    <property type="match status" value="1"/>
</dbReference>
<gene>
    <name evidence="4" type="ORF">FH972_008794</name>
</gene>
<organism evidence="4 5">
    <name type="scientific">Carpinus fangiana</name>
    <dbReference type="NCBI Taxonomy" id="176857"/>
    <lineage>
        <taxon>Eukaryota</taxon>
        <taxon>Viridiplantae</taxon>
        <taxon>Streptophyta</taxon>
        <taxon>Embryophyta</taxon>
        <taxon>Tracheophyta</taxon>
        <taxon>Spermatophyta</taxon>
        <taxon>Magnoliopsida</taxon>
        <taxon>eudicotyledons</taxon>
        <taxon>Gunneridae</taxon>
        <taxon>Pentapetalae</taxon>
        <taxon>rosids</taxon>
        <taxon>fabids</taxon>
        <taxon>Fagales</taxon>
        <taxon>Betulaceae</taxon>
        <taxon>Carpinus</taxon>
    </lineage>
</organism>
<dbReference type="EMBL" id="CM017323">
    <property type="protein sequence ID" value="KAE8023042.1"/>
    <property type="molecule type" value="Genomic_DNA"/>
</dbReference>
<keyword evidence="1" id="KW-0479">Metal-binding</keyword>
<evidence type="ECO:0000313" key="5">
    <source>
        <dbReference type="Proteomes" id="UP000327013"/>
    </source>
</evidence>
<dbReference type="InterPro" id="IPR013083">
    <property type="entry name" value="Znf_RING/FYVE/PHD"/>
</dbReference>
<feature type="chain" id="PRO_5024322612" description="RING-type domain-containing protein" evidence="2">
    <location>
        <begin position="20"/>
        <end position="159"/>
    </location>
</feature>
<sequence>MSLLFSIPGLFSLAIFCISILRKHVPHFPPPVKLILIASHLKWACNFLLYHSFSLQYSQQEEVSMQRYTCREEEVECPVCLSVIEEGEEIRELRCEHLFHTDCLERWVGYSRHVNCPLCRGSLFPCTTVLGDENGVEVLLFKYSSFSSSRDHRDTWWLR</sequence>
<name>A0A5N6R216_9ROSI</name>
<dbReference type="PANTHER" id="PTHR47662">
    <property type="entry name" value="RING-TYPE DOMAIN-CONTAINING PROTEIN"/>
    <property type="match status" value="1"/>
</dbReference>